<dbReference type="GO" id="GO:0015276">
    <property type="term" value="F:ligand-gated monoatomic ion channel activity"/>
    <property type="evidence" value="ECO:0007669"/>
    <property type="project" value="InterPro"/>
</dbReference>
<dbReference type="PANTHER" id="PTHR30085">
    <property type="entry name" value="AMINO ACID ABC TRANSPORTER PERMEASE"/>
    <property type="match status" value="1"/>
</dbReference>
<dbReference type="GO" id="GO:0006865">
    <property type="term" value="P:amino acid transport"/>
    <property type="evidence" value="ECO:0007669"/>
    <property type="project" value="TreeGrafter"/>
</dbReference>
<evidence type="ECO:0000256" key="1">
    <source>
        <dbReference type="ARBA" id="ARBA00010333"/>
    </source>
</evidence>
<feature type="region of interest" description="Disordered" evidence="4">
    <location>
        <begin position="259"/>
        <end position="278"/>
    </location>
</feature>
<evidence type="ECO:0000256" key="2">
    <source>
        <dbReference type="ARBA" id="ARBA00022448"/>
    </source>
</evidence>
<accession>A0A975IRL2</accession>
<dbReference type="SUPFAM" id="SSF53850">
    <property type="entry name" value="Periplasmic binding protein-like II"/>
    <property type="match status" value="1"/>
</dbReference>
<dbReference type="InterPro" id="IPR001320">
    <property type="entry name" value="Iontro_rcpt_C"/>
</dbReference>
<evidence type="ECO:0000256" key="4">
    <source>
        <dbReference type="SAM" id="MobiDB-lite"/>
    </source>
</evidence>
<evidence type="ECO:0000259" key="6">
    <source>
        <dbReference type="SMART" id="SM00079"/>
    </source>
</evidence>
<dbReference type="GO" id="GO:0016020">
    <property type="term" value="C:membrane"/>
    <property type="evidence" value="ECO:0007669"/>
    <property type="project" value="InterPro"/>
</dbReference>
<dbReference type="Gene3D" id="3.40.190.10">
    <property type="entry name" value="Periplasmic binding protein-like II"/>
    <property type="match status" value="2"/>
</dbReference>
<name>A0A975IRL2_9MICO</name>
<evidence type="ECO:0000313" key="8">
    <source>
        <dbReference type="Proteomes" id="UP000671914"/>
    </source>
</evidence>
<feature type="domain" description="Solute-binding protein family 3/N-terminal" evidence="5">
    <location>
        <begin position="38"/>
        <end position="259"/>
    </location>
</feature>
<dbReference type="CDD" id="cd13690">
    <property type="entry name" value="PBP2_GluB"/>
    <property type="match status" value="1"/>
</dbReference>
<sequence>MHTKRIGVAAVAVAGLIALTGCSGGGSSADEAKDDAKTLTVGIKFDQPGMGLKQGSEFTGFDADMAREIAERMGYEVEFTESVSAQRETLIQNGTVDMILATYTINEKRDEVIDFAGPFFVAGQDVLVPADADDIKGPEDLNGKTLCAVEGSNSTERLRDEYAKEAQLYPAQTYSECIELLAAGTVDAVSTDDVILAGYAAQDEYAGQFKIVGKPFSEEPYGVGIKQDSELCEPINEAIEEILSDGTWEKLVAKNLGDSYTPNAELNPPSPRGCDKNL</sequence>
<proteinExistence type="inferred from homology"/>
<dbReference type="Pfam" id="PF00497">
    <property type="entry name" value="SBP_bac_3"/>
    <property type="match status" value="1"/>
</dbReference>
<reference evidence="7" key="1">
    <citation type="submission" date="2021-03" db="EMBL/GenBank/DDBJ databases">
        <title>Agromyces archimandritus sp. nov., isolated from the cockroach Archimandrita tessellata.</title>
        <authorList>
            <person name="Guzman J."/>
            <person name="Ortuzar M."/>
            <person name="Poehlein A."/>
            <person name="Daniel R."/>
            <person name="Trujillo M."/>
            <person name="Vilcinskas A."/>
        </authorList>
    </citation>
    <scope>NUCLEOTIDE SEQUENCE</scope>
    <source>
        <strain evidence="7">G127AT</strain>
    </source>
</reference>
<dbReference type="Proteomes" id="UP000671914">
    <property type="component" value="Chromosome"/>
</dbReference>
<dbReference type="AlphaFoldDB" id="A0A975IRL2"/>
<dbReference type="EMBL" id="CP071696">
    <property type="protein sequence ID" value="QTX06216.1"/>
    <property type="molecule type" value="Genomic_DNA"/>
</dbReference>
<dbReference type="SMART" id="SM00079">
    <property type="entry name" value="PBPe"/>
    <property type="match status" value="1"/>
</dbReference>
<feature type="domain" description="Ionotropic glutamate receptor C-terminal" evidence="6">
    <location>
        <begin position="38"/>
        <end position="258"/>
    </location>
</feature>
<dbReference type="PANTHER" id="PTHR30085:SF6">
    <property type="entry name" value="ABC TRANSPORTER GLUTAMINE-BINDING PROTEIN GLNH"/>
    <property type="match status" value="1"/>
</dbReference>
<evidence type="ECO:0000313" key="7">
    <source>
        <dbReference type="EMBL" id="QTX06216.1"/>
    </source>
</evidence>
<dbReference type="GO" id="GO:0005576">
    <property type="term" value="C:extracellular region"/>
    <property type="evidence" value="ECO:0007669"/>
    <property type="project" value="TreeGrafter"/>
</dbReference>
<organism evidence="7 8">
    <name type="scientific">Agromyces archimandritae</name>
    <dbReference type="NCBI Taxonomy" id="2781962"/>
    <lineage>
        <taxon>Bacteria</taxon>
        <taxon>Bacillati</taxon>
        <taxon>Actinomycetota</taxon>
        <taxon>Actinomycetes</taxon>
        <taxon>Micrococcales</taxon>
        <taxon>Microbacteriaceae</taxon>
        <taxon>Agromyces</taxon>
    </lineage>
</organism>
<dbReference type="SMART" id="SM00062">
    <property type="entry name" value="PBPb"/>
    <property type="match status" value="1"/>
</dbReference>
<comment type="similarity">
    <text evidence="1">Belongs to the bacterial solute-binding protein 3 family.</text>
</comment>
<protein>
    <submittedName>
        <fullName evidence="7">Glutamate ABC transporter substrate-binding protein</fullName>
    </submittedName>
</protein>
<keyword evidence="2" id="KW-0813">Transport</keyword>
<dbReference type="InterPro" id="IPR001638">
    <property type="entry name" value="Solute-binding_3/MltF_N"/>
</dbReference>
<keyword evidence="8" id="KW-1185">Reference proteome</keyword>
<keyword evidence="3" id="KW-0732">Signal</keyword>
<dbReference type="GO" id="GO:0030288">
    <property type="term" value="C:outer membrane-bounded periplasmic space"/>
    <property type="evidence" value="ECO:0007669"/>
    <property type="project" value="TreeGrafter"/>
</dbReference>
<gene>
    <name evidence="7" type="ORF">G127AT_07645</name>
</gene>
<evidence type="ECO:0000259" key="5">
    <source>
        <dbReference type="SMART" id="SM00062"/>
    </source>
</evidence>
<dbReference type="PROSITE" id="PS51257">
    <property type="entry name" value="PROKAR_LIPOPROTEIN"/>
    <property type="match status" value="1"/>
</dbReference>
<evidence type="ECO:0000256" key="3">
    <source>
        <dbReference type="ARBA" id="ARBA00022729"/>
    </source>
</evidence>
<dbReference type="RefSeq" id="WP_210901932.1">
    <property type="nucleotide sequence ID" value="NZ_CP071696.1"/>
</dbReference>
<dbReference type="KEGG" id="aarc:G127AT_07645"/>
<dbReference type="InterPro" id="IPR051455">
    <property type="entry name" value="Bact_solute-bind_prot3"/>
</dbReference>